<dbReference type="GO" id="GO:0060271">
    <property type="term" value="P:cilium assembly"/>
    <property type="evidence" value="ECO:0007669"/>
    <property type="project" value="TreeGrafter"/>
</dbReference>
<dbReference type="AlphaFoldDB" id="A0A7R8VV67"/>
<dbReference type="PANTHER" id="PTHR20991:SF0">
    <property type="entry name" value="PROTEIN PTHB1"/>
    <property type="match status" value="1"/>
</dbReference>
<gene>
    <name evidence="3" type="ORF">TDIB3V08_LOCUS11485</name>
</gene>
<sequence length="305" mass="34113">MSLFKVRDLWSTQCGVDETFDSSCLCLANIGGPSDKIIVGSHSGFLRVFQPSIGGELSGYKATDLLIETHLQHPILQVAAGKLVSNHEQRELMSTPKESNHEQRELMSTPKESNHEQRELMSIPKESNHEQRELMSTPKESNHEQREGSQMVQLCVLHPRSVAVYSLVTKSGAAEHGDQNRLVLAYEHSLRRSSFCMVLGPFGGAHGRDFVCVQSLDGTLSFFEQETFAFTRFLPGFLLPGVLVFLSRTDSFITVASNYHVESYSQHQRSHGATVTFVKRGEQLYEGTADDDLFTLNNNIKSFES</sequence>
<dbReference type="GO" id="GO:0034464">
    <property type="term" value="C:BBSome"/>
    <property type="evidence" value="ECO:0007669"/>
    <property type="project" value="InterPro"/>
</dbReference>
<feature type="domain" description="PTHB1 N-terminal" evidence="2">
    <location>
        <begin position="148"/>
        <end position="268"/>
    </location>
</feature>
<dbReference type="EMBL" id="OA574789">
    <property type="protein sequence ID" value="CAD7205333.1"/>
    <property type="molecule type" value="Genomic_DNA"/>
</dbReference>
<dbReference type="InterPro" id="IPR028073">
    <property type="entry name" value="PHTB1_N_dom"/>
</dbReference>
<organism evidence="3">
    <name type="scientific">Timema douglasi</name>
    <name type="common">Walking stick</name>
    <dbReference type="NCBI Taxonomy" id="61478"/>
    <lineage>
        <taxon>Eukaryota</taxon>
        <taxon>Metazoa</taxon>
        <taxon>Ecdysozoa</taxon>
        <taxon>Arthropoda</taxon>
        <taxon>Hexapoda</taxon>
        <taxon>Insecta</taxon>
        <taxon>Pterygota</taxon>
        <taxon>Neoptera</taxon>
        <taxon>Polyneoptera</taxon>
        <taxon>Phasmatodea</taxon>
        <taxon>Timematodea</taxon>
        <taxon>Timematoidea</taxon>
        <taxon>Timematidae</taxon>
        <taxon>Timema</taxon>
    </lineage>
</organism>
<evidence type="ECO:0000256" key="1">
    <source>
        <dbReference type="SAM" id="MobiDB-lite"/>
    </source>
</evidence>
<dbReference type="InterPro" id="IPR026511">
    <property type="entry name" value="PTHB1"/>
</dbReference>
<dbReference type="Pfam" id="PF14727">
    <property type="entry name" value="PHTB1_N"/>
    <property type="match status" value="2"/>
</dbReference>
<reference evidence="3" key="1">
    <citation type="submission" date="2020-11" db="EMBL/GenBank/DDBJ databases">
        <authorList>
            <person name="Tran Van P."/>
        </authorList>
    </citation>
    <scope>NUCLEOTIDE SEQUENCE</scope>
</reference>
<proteinExistence type="predicted"/>
<dbReference type="PANTHER" id="PTHR20991">
    <property type="entry name" value="PARATHYROID HORMONE-RESPONSIVE B1 GENE"/>
    <property type="match status" value="1"/>
</dbReference>
<evidence type="ECO:0000259" key="2">
    <source>
        <dbReference type="Pfam" id="PF14727"/>
    </source>
</evidence>
<feature type="region of interest" description="Disordered" evidence="1">
    <location>
        <begin position="90"/>
        <end position="149"/>
    </location>
</feature>
<accession>A0A7R8VV67</accession>
<name>A0A7R8VV67_TIMDO</name>
<protein>
    <recommendedName>
        <fullName evidence="2">PTHB1 N-terminal domain-containing protein</fullName>
    </recommendedName>
</protein>
<dbReference type="GO" id="GO:0016020">
    <property type="term" value="C:membrane"/>
    <property type="evidence" value="ECO:0007669"/>
    <property type="project" value="TreeGrafter"/>
</dbReference>
<feature type="domain" description="PTHB1 N-terminal" evidence="2">
    <location>
        <begin position="1"/>
        <end position="92"/>
    </location>
</feature>
<evidence type="ECO:0000313" key="3">
    <source>
        <dbReference type="EMBL" id="CAD7205333.1"/>
    </source>
</evidence>